<dbReference type="GO" id="GO:0004497">
    <property type="term" value="F:monooxygenase activity"/>
    <property type="evidence" value="ECO:0007669"/>
    <property type="project" value="UniProtKB-KW"/>
</dbReference>
<evidence type="ECO:0000313" key="2">
    <source>
        <dbReference type="EMBL" id="MED1205509.1"/>
    </source>
</evidence>
<dbReference type="Pfam" id="PF17885">
    <property type="entry name" value="Smoa_sbd"/>
    <property type="match status" value="1"/>
</dbReference>
<comment type="caution">
    <text evidence="2">The sequence shown here is derived from an EMBL/GenBank/DDBJ whole genome shotgun (WGS) entry which is preliminary data.</text>
</comment>
<name>A0ABU6MLY5_9BACI</name>
<dbReference type="InterPro" id="IPR041654">
    <property type="entry name" value="StyA_sbd"/>
</dbReference>
<feature type="domain" description="Styrene monooxygenase StyA putative substrate binding" evidence="1">
    <location>
        <begin position="142"/>
        <end position="248"/>
    </location>
</feature>
<evidence type="ECO:0000313" key="3">
    <source>
        <dbReference type="Proteomes" id="UP001341444"/>
    </source>
</evidence>
<gene>
    <name evidence="2" type="ORF">P4T90_20960</name>
</gene>
<dbReference type="RefSeq" id="WP_232317525.1">
    <property type="nucleotide sequence ID" value="NZ_JARMAB010000036.1"/>
</dbReference>
<sequence>MLLSRKIAIVGSGTAGLQLAYALRNDFEVTVIHAYSSEKIKNGRVMSTQVHFGSTVKREEKFQMPFWKEADPLQSVHISIRDQKLFVGNLKEPAYSINQRLYFSRGMEELEMDNVKFKQVRVQEEHLDQLIEEFNIVIDCSGKAGPLFSFPIIEELSPFKLPQRKCIVGYFNGIKSNDPLGVGVTILPGLGEMFEIPALTNKGPITILFIMAIPEKELDCFKGVKTSEQFTDRMKDTAHSYFPSIYERIDKNQFTLADSLSFLQLAISPVIRRPYTHYTNKIVLGCGDSVFLNDPITGQGCNLSSYCAEKLYETLLQYKHSEWDLKLGEDYWDAVRPMVEKVTKWTNAMTQEMPPHIIQLLLSGKSSQKTADKIAEWFAEPEKAYNDFFQQSIQI</sequence>
<accession>A0ABU6MLY5</accession>
<dbReference type="Proteomes" id="UP001341444">
    <property type="component" value="Unassembled WGS sequence"/>
</dbReference>
<keyword evidence="2" id="KW-0560">Oxidoreductase</keyword>
<dbReference type="EMBL" id="JARMAB010000036">
    <property type="protein sequence ID" value="MED1205509.1"/>
    <property type="molecule type" value="Genomic_DNA"/>
</dbReference>
<dbReference type="SUPFAM" id="SSF51905">
    <property type="entry name" value="FAD/NAD(P)-binding domain"/>
    <property type="match status" value="1"/>
</dbReference>
<dbReference type="Gene3D" id="3.50.50.60">
    <property type="entry name" value="FAD/NAD(P)-binding domain"/>
    <property type="match status" value="2"/>
</dbReference>
<keyword evidence="3" id="KW-1185">Reference proteome</keyword>
<protein>
    <submittedName>
        <fullName evidence="2">Styrene monooxygenase</fullName>
    </submittedName>
</protein>
<evidence type="ECO:0000259" key="1">
    <source>
        <dbReference type="Pfam" id="PF17885"/>
    </source>
</evidence>
<keyword evidence="2" id="KW-0503">Monooxygenase</keyword>
<reference evidence="2 3" key="1">
    <citation type="submission" date="2023-03" db="EMBL/GenBank/DDBJ databases">
        <title>Bacillus Genome Sequencing.</title>
        <authorList>
            <person name="Dunlap C."/>
        </authorList>
    </citation>
    <scope>NUCLEOTIDE SEQUENCE [LARGE SCALE GENOMIC DNA]</scope>
    <source>
        <strain evidence="2 3">B-23453</strain>
    </source>
</reference>
<organism evidence="2 3">
    <name type="scientific">Heyndrickxia acidicola</name>
    <dbReference type="NCBI Taxonomy" id="209389"/>
    <lineage>
        <taxon>Bacteria</taxon>
        <taxon>Bacillati</taxon>
        <taxon>Bacillota</taxon>
        <taxon>Bacilli</taxon>
        <taxon>Bacillales</taxon>
        <taxon>Bacillaceae</taxon>
        <taxon>Heyndrickxia</taxon>
    </lineage>
</organism>
<dbReference type="InterPro" id="IPR036188">
    <property type="entry name" value="FAD/NAD-bd_sf"/>
</dbReference>
<proteinExistence type="predicted"/>